<evidence type="ECO:0000256" key="7">
    <source>
        <dbReference type="SAM" id="Phobius"/>
    </source>
</evidence>
<dbReference type="Pfam" id="PF07690">
    <property type="entry name" value="MFS_1"/>
    <property type="match status" value="1"/>
</dbReference>
<dbReference type="GO" id="GO:0022857">
    <property type="term" value="F:transmembrane transporter activity"/>
    <property type="evidence" value="ECO:0007669"/>
    <property type="project" value="InterPro"/>
</dbReference>
<feature type="transmembrane region" description="Helical" evidence="7">
    <location>
        <begin position="70"/>
        <end position="90"/>
    </location>
</feature>
<keyword evidence="6 7" id="KW-0472">Membrane</keyword>
<dbReference type="PANTHER" id="PTHR43414:SF1">
    <property type="entry name" value="PEPTIDE PERMEASE"/>
    <property type="match status" value="1"/>
</dbReference>
<evidence type="ECO:0000256" key="4">
    <source>
        <dbReference type="ARBA" id="ARBA00022692"/>
    </source>
</evidence>
<feature type="transmembrane region" description="Helical" evidence="7">
    <location>
        <begin position="96"/>
        <end position="114"/>
    </location>
</feature>
<keyword evidence="3" id="KW-1003">Cell membrane</keyword>
<accession>A0A645HDN9</accession>
<gene>
    <name evidence="8" type="ORF">SDC9_184156</name>
</gene>
<proteinExistence type="predicted"/>
<dbReference type="PANTHER" id="PTHR43414">
    <property type="entry name" value="MULTIDRUG RESISTANCE PROTEIN MDTG"/>
    <property type="match status" value="1"/>
</dbReference>
<dbReference type="GO" id="GO:0005886">
    <property type="term" value="C:plasma membrane"/>
    <property type="evidence" value="ECO:0007669"/>
    <property type="project" value="UniProtKB-SubCell"/>
</dbReference>
<reference evidence="8" key="1">
    <citation type="submission" date="2019-08" db="EMBL/GenBank/DDBJ databases">
        <authorList>
            <person name="Kucharzyk K."/>
            <person name="Murdoch R.W."/>
            <person name="Higgins S."/>
            <person name="Loffler F."/>
        </authorList>
    </citation>
    <scope>NUCLEOTIDE SEQUENCE</scope>
</reference>
<dbReference type="InterPro" id="IPR036259">
    <property type="entry name" value="MFS_trans_sf"/>
</dbReference>
<sequence length="122" mass="13170">MKNTTIKKTLVYVYALTSIVAFLVAGTKELLFFVIVAILYFALVAIVTPLQQQIVSLQTTPKSNGQIMGFYSSVNSLGMVCGSLFAGFIYDLGPSISFLITAICFLCIAVLIGLTNRLSMKG</sequence>
<evidence type="ECO:0000313" key="8">
    <source>
        <dbReference type="EMBL" id="MPN36646.1"/>
    </source>
</evidence>
<keyword evidence="5 7" id="KW-1133">Transmembrane helix</keyword>
<evidence type="ECO:0008006" key="9">
    <source>
        <dbReference type="Google" id="ProtNLM"/>
    </source>
</evidence>
<protein>
    <recommendedName>
        <fullName evidence="9">Major facilitator superfamily (MFS) profile domain-containing protein</fullName>
    </recommendedName>
</protein>
<comment type="caution">
    <text evidence="8">The sequence shown here is derived from an EMBL/GenBank/DDBJ whole genome shotgun (WGS) entry which is preliminary data.</text>
</comment>
<name>A0A645HDN9_9ZZZZ</name>
<keyword evidence="2" id="KW-0813">Transport</keyword>
<dbReference type="Gene3D" id="1.20.1250.20">
    <property type="entry name" value="MFS general substrate transporter like domains"/>
    <property type="match status" value="1"/>
</dbReference>
<evidence type="ECO:0000256" key="2">
    <source>
        <dbReference type="ARBA" id="ARBA00022448"/>
    </source>
</evidence>
<dbReference type="SUPFAM" id="SSF103473">
    <property type="entry name" value="MFS general substrate transporter"/>
    <property type="match status" value="1"/>
</dbReference>
<feature type="transmembrane region" description="Helical" evidence="7">
    <location>
        <begin position="9"/>
        <end position="25"/>
    </location>
</feature>
<keyword evidence="4 7" id="KW-0812">Transmembrane</keyword>
<evidence type="ECO:0000256" key="1">
    <source>
        <dbReference type="ARBA" id="ARBA00004651"/>
    </source>
</evidence>
<evidence type="ECO:0000256" key="5">
    <source>
        <dbReference type="ARBA" id="ARBA00022989"/>
    </source>
</evidence>
<dbReference type="AlphaFoldDB" id="A0A645HDN9"/>
<dbReference type="InterPro" id="IPR011701">
    <property type="entry name" value="MFS"/>
</dbReference>
<dbReference type="EMBL" id="VSSQ01090896">
    <property type="protein sequence ID" value="MPN36646.1"/>
    <property type="molecule type" value="Genomic_DNA"/>
</dbReference>
<evidence type="ECO:0000256" key="6">
    <source>
        <dbReference type="ARBA" id="ARBA00023136"/>
    </source>
</evidence>
<feature type="transmembrane region" description="Helical" evidence="7">
    <location>
        <begin position="31"/>
        <end position="50"/>
    </location>
</feature>
<comment type="subcellular location">
    <subcellularLocation>
        <location evidence="1">Cell membrane</location>
        <topology evidence="1">Multi-pass membrane protein</topology>
    </subcellularLocation>
</comment>
<evidence type="ECO:0000256" key="3">
    <source>
        <dbReference type="ARBA" id="ARBA00022475"/>
    </source>
</evidence>
<organism evidence="8">
    <name type="scientific">bioreactor metagenome</name>
    <dbReference type="NCBI Taxonomy" id="1076179"/>
    <lineage>
        <taxon>unclassified sequences</taxon>
        <taxon>metagenomes</taxon>
        <taxon>ecological metagenomes</taxon>
    </lineage>
</organism>